<keyword evidence="4" id="KW-1134">Transmembrane beta strand</keyword>
<keyword evidence="7" id="KW-0406">Ion transport</keyword>
<sequence length="404" mass="42557">MRLLTKKNTVLAALALCATGAAMAQAANTSKVELWGIVDVAVRHTNNEGAAKTGLTKMIGGGMSQSRWGINVEEDLGGGSKALAFLENRFDADAGNSAIGAPFFQLSYLGLQGPYGRLTAGRQWNVLFDVVTSTYASFPYSPYMEAYKPELGLAMGARTSNMLKYMFATPDRSFVGGLQYSFDENNDTKALEAGLPGSAAQVPAFVAGTLNGGAWKTMGGYLRYAASGAAVGGGYLRTTLPGGTDVDAWTLGGSYRTGPWYLSTGYALNKAKFATVTSPVVGFRNAVDGALLGQFWSGQSNGGYQPGDANKRQLFKIGVGYQVTSQLNLGAHYFRGKQTGSATGTSNGNANFYVAVADYAFSKRTDAYFGVDHTSISGGSAIVLDTASKARSRTGITVGVRHRF</sequence>
<evidence type="ECO:0000256" key="9">
    <source>
        <dbReference type="ARBA" id="ARBA00023136"/>
    </source>
</evidence>
<keyword evidence="8" id="KW-0626">Porin</keyword>
<keyword evidence="6 11" id="KW-0732">Signal</keyword>
<protein>
    <submittedName>
        <fullName evidence="13">Porin</fullName>
    </submittedName>
</protein>
<evidence type="ECO:0000256" key="8">
    <source>
        <dbReference type="ARBA" id="ARBA00023114"/>
    </source>
</evidence>
<keyword evidence="5" id="KW-0812">Transmembrane</keyword>
<organism evidence="13 14">
    <name type="scientific">Diaphorobacter limosus</name>
    <dbReference type="NCBI Taxonomy" id="3036128"/>
    <lineage>
        <taxon>Bacteria</taxon>
        <taxon>Pseudomonadati</taxon>
        <taxon>Pseudomonadota</taxon>
        <taxon>Betaproteobacteria</taxon>
        <taxon>Burkholderiales</taxon>
        <taxon>Comamonadaceae</taxon>
        <taxon>Diaphorobacter</taxon>
    </lineage>
</organism>
<evidence type="ECO:0000256" key="5">
    <source>
        <dbReference type="ARBA" id="ARBA00022692"/>
    </source>
</evidence>
<evidence type="ECO:0000256" key="6">
    <source>
        <dbReference type="ARBA" id="ARBA00022729"/>
    </source>
</evidence>
<evidence type="ECO:0000256" key="3">
    <source>
        <dbReference type="ARBA" id="ARBA00022448"/>
    </source>
</evidence>
<keyword evidence="14" id="KW-1185">Reference proteome</keyword>
<evidence type="ECO:0000256" key="10">
    <source>
        <dbReference type="ARBA" id="ARBA00023237"/>
    </source>
</evidence>
<evidence type="ECO:0000256" key="11">
    <source>
        <dbReference type="SAM" id="SignalP"/>
    </source>
</evidence>
<gene>
    <name evidence="13" type="ORF">P4826_16525</name>
</gene>
<dbReference type="EMBL" id="CP136921">
    <property type="protein sequence ID" value="WOO31984.1"/>
    <property type="molecule type" value="Genomic_DNA"/>
</dbReference>
<keyword evidence="9" id="KW-0472">Membrane</keyword>
<proteinExistence type="predicted"/>
<dbReference type="SUPFAM" id="SSF56935">
    <property type="entry name" value="Porins"/>
    <property type="match status" value="1"/>
</dbReference>
<comment type="subcellular location">
    <subcellularLocation>
        <location evidence="1">Cell outer membrane</location>
        <topology evidence="1">Multi-pass membrane protein</topology>
    </subcellularLocation>
</comment>
<evidence type="ECO:0000256" key="7">
    <source>
        <dbReference type="ARBA" id="ARBA00023065"/>
    </source>
</evidence>
<dbReference type="InterPro" id="IPR033900">
    <property type="entry name" value="Gram_neg_porin_domain"/>
</dbReference>
<evidence type="ECO:0000256" key="1">
    <source>
        <dbReference type="ARBA" id="ARBA00004571"/>
    </source>
</evidence>
<dbReference type="InterPro" id="IPR050298">
    <property type="entry name" value="Gram-neg_bact_OMP"/>
</dbReference>
<feature type="chain" id="PRO_5045308699" evidence="11">
    <location>
        <begin position="27"/>
        <end position="404"/>
    </location>
</feature>
<dbReference type="PANTHER" id="PTHR34501:SF9">
    <property type="entry name" value="MAJOR OUTER MEMBRANE PROTEIN P.IA"/>
    <property type="match status" value="1"/>
</dbReference>
<dbReference type="Proteomes" id="UP001303211">
    <property type="component" value="Chromosome"/>
</dbReference>
<name>A0ABZ0J4X7_9BURK</name>
<accession>A0ABZ0J4X7</accession>
<dbReference type="CDD" id="cd00342">
    <property type="entry name" value="gram_neg_porins"/>
    <property type="match status" value="1"/>
</dbReference>
<dbReference type="PANTHER" id="PTHR34501">
    <property type="entry name" value="PROTEIN YDDL-RELATED"/>
    <property type="match status" value="1"/>
</dbReference>
<keyword evidence="3" id="KW-0813">Transport</keyword>
<evidence type="ECO:0000256" key="2">
    <source>
        <dbReference type="ARBA" id="ARBA00011233"/>
    </source>
</evidence>
<keyword evidence="10" id="KW-0998">Cell outer membrane</keyword>
<evidence type="ECO:0000313" key="13">
    <source>
        <dbReference type="EMBL" id="WOO31984.1"/>
    </source>
</evidence>
<dbReference type="Pfam" id="PF13609">
    <property type="entry name" value="Porin_4"/>
    <property type="match status" value="1"/>
</dbReference>
<dbReference type="RefSeq" id="WP_317701453.1">
    <property type="nucleotide sequence ID" value="NZ_CP136921.1"/>
</dbReference>
<dbReference type="InterPro" id="IPR023614">
    <property type="entry name" value="Porin_dom_sf"/>
</dbReference>
<feature type="domain" description="Porin" evidence="12">
    <location>
        <begin position="12"/>
        <end position="375"/>
    </location>
</feature>
<evidence type="ECO:0000256" key="4">
    <source>
        <dbReference type="ARBA" id="ARBA00022452"/>
    </source>
</evidence>
<reference evidence="13 14" key="1">
    <citation type="submission" date="2023-03" db="EMBL/GenBank/DDBJ databases">
        <title>Diaphorobacter basophil sp. nov., isolated from a sewage-treatment plant.</title>
        <authorList>
            <person name="Yang K."/>
        </authorList>
    </citation>
    <scope>NUCLEOTIDE SEQUENCE [LARGE SCALE GENOMIC DNA]</scope>
    <source>
        <strain evidence="13 14">Y-1</strain>
    </source>
</reference>
<dbReference type="Gene3D" id="2.40.160.10">
    <property type="entry name" value="Porin"/>
    <property type="match status" value="1"/>
</dbReference>
<feature type="signal peptide" evidence="11">
    <location>
        <begin position="1"/>
        <end position="26"/>
    </location>
</feature>
<evidence type="ECO:0000259" key="12">
    <source>
        <dbReference type="Pfam" id="PF13609"/>
    </source>
</evidence>
<evidence type="ECO:0000313" key="14">
    <source>
        <dbReference type="Proteomes" id="UP001303211"/>
    </source>
</evidence>
<comment type="subunit">
    <text evidence="2">Homotrimer.</text>
</comment>